<sequence length="544" mass="62836">MIKLPKELLDRFIDEFHDSVRDLKVLSLVCRPWLHRARYHLFRTLVLMPQDLQAIQDNYADVKRRASLPYIVDPDDYVTEQDEEFLQSPLAENPQPIQSFLSSITDTLPHVRGLRLLSFIQLGVSQIRAREYFHIWLGYGGDENALRCRLRWMLSSNEEFLERQKARWDAVDLPWKHGTGLHALPFRNLRYIQVHWSVFSWTPPSENQLTGLDLPNSDHWPSYQLAMLVKFNAETLDHIFINEYPGFQLEQYGSSTVGDGLLDLLSTNAPNLQSLCLGGLRAPYYPHYHIDNPKGSDDFLTDDRALYPSGKEVPHVMSSDANRHREDSSNSSLERLFLQGFDSESTSLIEDALFNRGVFSLRRLRCLGFSVMPENYNYKFFLSKVRGSLTHLALDLDQSILDLKFSWFPHLECLSLNIRSTYYTWKSLHTMVRSLYEDAYYSDELGSKPAMRTWVRLFHVAFGPGVFDEAAQQYLIIASVDDMLESMVSPHSVSSESVGRSMVDTITIDIPETVLAKALPFTFQTGCLKHGKTDKWWFVPVYLR</sequence>
<dbReference type="Proteomes" id="UP001163846">
    <property type="component" value="Unassembled WGS sequence"/>
</dbReference>
<gene>
    <name evidence="1" type="ORF">F5878DRAFT_618663</name>
</gene>
<comment type="caution">
    <text evidence="1">The sequence shown here is derived from an EMBL/GenBank/DDBJ whole genome shotgun (WGS) entry which is preliminary data.</text>
</comment>
<reference evidence="1" key="1">
    <citation type="submission" date="2022-08" db="EMBL/GenBank/DDBJ databases">
        <authorList>
            <consortium name="DOE Joint Genome Institute"/>
            <person name="Min B."/>
            <person name="Riley R."/>
            <person name="Sierra-Patev S."/>
            <person name="Naranjo-Ortiz M."/>
            <person name="Looney B."/>
            <person name="Konkel Z."/>
            <person name="Slot J.C."/>
            <person name="Sakamoto Y."/>
            <person name="Steenwyk J.L."/>
            <person name="Rokas A."/>
            <person name="Carro J."/>
            <person name="Camarero S."/>
            <person name="Ferreira P."/>
            <person name="Molpeceres G."/>
            <person name="Ruiz-Duenas F.J."/>
            <person name="Serrano A."/>
            <person name="Henrissat B."/>
            <person name="Drula E."/>
            <person name="Hughes K.W."/>
            <person name="Mata J.L."/>
            <person name="Ishikawa N.K."/>
            <person name="Vargas-Isla R."/>
            <person name="Ushijima S."/>
            <person name="Smith C.A."/>
            <person name="Ahrendt S."/>
            <person name="Andreopoulos W."/>
            <person name="He G."/>
            <person name="Labutti K."/>
            <person name="Lipzen A."/>
            <person name="Ng V."/>
            <person name="Sandor L."/>
            <person name="Barry K."/>
            <person name="Martinez A.T."/>
            <person name="Xiao Y."/>
            <person name="Gibbons J.G."/>
            <person name="Terashima K."/>
            <person name="Hibbett D.S."/>
            <person name="Grigoriev I.V."/>
        </authorList>
    </citation>
    <scope>NUCLEOTIDE SEQUENCE</scope>
    <source>
        <strain evidence="1">TFB9207</strain>
    </source>
</reference>
<organism evidence="1 2">
    <name type="scientific">Lentinula raphanica</name>
    <dbReference type="NCBI Taxonomy" id="153919"/>
    <lineage>
        <taxon>Eukaryota</taxon>
        <taxon>Fungi</taxon>
        <taxon>Dikarya</taxon>
        <taxon>Basidiomycota</taxon>
        <taxon>Agaricomycotina</taxon>
        <taxon>Agaricomycetes</taxon>
        <taxon>Agaricomycetidae</taxon>
        <taxon>Agaricales</taxon>
        <taxon>Marasmiineae</taxon>
        <taxon>Omphalotaceae</taxon>
        <taxon>Lentinula</taxon>
    </lineage>
</organism>
<evidence type="ECO:0000313" key="1">
    <source>
        <dbReference type="EMBL" id="KAJ3838734.1"/>
    </source>
</evidence>
<proteinExistence type="predicted"/>
<protein>
    <submittedName>
        <fullName evidence="1">Uncharacterized protein</fullName>
    </submittedName>
</protein>
<dbReference type="AlphaFoldDB" id="A0AA38P9D8"/>
<keyword evidence="2" id="KW-1185">Reference proteome</keyword>
<dbReference type="EMBL" id="MU806166">
    <property type="protein sequence ID" value="KAJ3838734.1"/>
    <property type="molecule type" value="Genomic_DNA"/>
</dbReference>
<evidence type="ECO:0000313" key="2">
    <source>
        <dbReference type="Proteomes" id="UP001163846"/>
    </source>
</evidence>
<accession>A0AA38P9D8</accession>
<name>A0AA38P9D8_9AGAR</name>